<comment type="caution">
    <text evidence="2">The sequence shown here is derived from an EMBL/GenBank/DDBJ whole genome shotgun (WGS) entry which is preliminary data.</text>
</comment>
<gene>
    <name evidence="2" type="ORF">Nepgr_009572</name>
</gene>
<dbReference type="AlphaFoldDB" id="A0AAD3SB26"/>
<keyword evidence="3" id="KW-1185">Reference proteome</keyword>
<reference evidence="2" key="1">
    <citation type="submission" date="2023-05" db="EMBL/GenBank/DDBJ databases">
        <title>Nepenthes gracilis genome sequencing.</title>
        <authorList>
            <person name="Fukushima K."/>
        </authorList>
    </citation>
    <scope>NUCLEOTIDE SEQUENCE</scope>
    <source>
        <strain evidence="2">SING2019-196</strain>
    </source>
</reference>
<sequence>MVNHTERAARSIRGAKPLKLLEKMEFEDFQLTYTDAFFDELWTKRLFLSDPEKGLTETTIRSMEDERHGDGDGDNYRDRDDYSDRDRGTDGMRDGGGRGEPKKWKEMEERGDTNKSDRETRKSMGCGA</sequence>
<evidence type="ECO:0000313" key="2">
    <source>
        <dbReference type="EMBL" id="GMH07732.1"/>
    </source>
</evidence>
<dbReference type="EMBL" id="BSYO01000007">
    <property type="protein sequence ID" value="GMH07732.1"/>
    <property type="molecule type" value="Genomic_DNA"/>
</dbReference>
<dbReference type="Proteomes" id="UP001279734">
    <property type="component" value="Unassembled WGS sequence"/>
</dbReference>
<protein>
    <submittedName>
        <fullName evidence="2">Uncharacterized protein</fullName>
    </submittedName>
</protein>
<name>A0AAD3SB26_NEPGR</name>
<organism evidence="2 3">
    <name type="scientific">Nepenthes gracilis</name>
    <name type="common">Slender pitcher plant</name>
    <dbReference type="NCBI Taxonomy" id="150966"/>
    <lineage>
        <taxon>Eukaryota</taxon>
        <taxon>Viridiplantae</taxon>
        <taxon>Streptophyta</taxon>
        <taxon>Embryophyta</taxon>
        <taxon>Tracheophyta</taxon>
        <taxon>Spermatophyta</taxon>
        <taxon>Magnoliopsida</taxon>
        <taxon>eudicotyledons</taxon>
        <taxon>Gunneridae</taxon>
        <taxon>Pentapetalae</taxon>
        <taxon>Caryophyllales</taxon>
        <taxon>Nepenthaceae</taxon>
        <taxon>Nepenthes</taxon>
    </lineage>
</organism>
<accession>A0AAD3SB26</accession>
<proteinExistence type="predicted"/>
<evidence type="ECO:0000256" key="1">
    <source>
        <dbReference type="SAM" id="MobiDB-lite"/>
    </source>
</evidence>
<evidence type="ECO:0000313" key="3">
    <source>
        <dbReference type="Proteomes" id="UP001279734"/>
    </source>
</evidence>
<feature type="compositionally biased region" description="Basic and acidic residues" evidence="1">
    <location>
        <begin position="62"/>
        <end position="122"/>
    </location>
</feature>
<feature type="region of interest" description="Disordered" evidence="1">
    <location>
        <begin position="53"/>
        <end position="128"/>
    </location>
</feature>